<dbReference type="RefSeq" id="WP_345695218.1">
    <property type="nucleotide sequence ID" value="NZ_BAABIS010000001.1"/>
</dbReference>
<reference evidence="4" key="1">
    <citation type="journal article" date="2019" name="Int. J. Syst. Evol. Microbiol.">
        <title>The Global Catalogue of Microorganisms (GCM) 10K type strain sequencing project: providing services to taxonomists for standard genome sequencing and annotation.</title>
        <authorList>
            <consortium name="The Broad Institute Genomics Platform"/>
            <consortium name="The Broad Institute Genome Sequencing Center for Infectious Disease"/>
            <person name="Wu L."/>
            <person name="Ma J."/>
        </authorList>
    </citation>
    <scope>NUCLEOTIDE SEQUENCE [LARGE SCALE GENOMIC DNA]</scope>
    <source>
        <strain evidence="4">JCM 13006</strain>
    </source>
</reference>
<dbReference type="CDD" id="cd17643">
    <property type="entry name" value="A_NRPS_Cytc1-like"/>
    <property type="match status" value="1"/>
</dbReference>
<dbReference type="InterPro" id="IPR042099">
    <property type="entry name" value="ANL_N_sf"/>
</dbReference>
<evidence type="ECO:0000313" key="4">
    <source>
        <dbReference type="Proteomes" id="UP001501752"/>
    </source>
</evidence>
<dbReference type="InterPro" id="IPR020845">
    <property type="entry name" value="AMP-binding_CS"/>
</dbReference>
<dbReference type="PANTHER" id="PTHR45527">
    <property type="entry name" value="NONRIBOSOMAL PEPTIDE SYNTHETASE"/>
    <property type="match status" value="1"/>
</dbReference>
<dbReference type="InterPro" id="IPR036736">
    <property type="entry name" value="ACP-like_sf"/>
</dbReference>
<dbReference type="Gene3D" id="3.30.300.30">
    <property type="match status" value="1"/>
</dbReference>
<accession>A0ABP9DCJ0</accession>
<dbReference type="Pfam" id="PF13193">
    <property type="entry name" value="AMP-binding_C"/>
    <property type="match status" value="1"/>
</dbReference>
<gene>
    <name evidence="3" type="ORF">GCM10023235_06520</name>
</gene>
<dbReference type="InterPro" id="IPR025110">
    <property type="entry name" value="AMP-bd_C"/>
</dbReference>
<dbReference type="PROSITE" id="PS00455">
    <property type="entry name" value="AMP_BINDING"/>
    <property type="match status" value="1"/>
</dbReference>
<protein>
    <recommendedName>
        <fullName evidence="2">Carrier domain-containing protein</fullName>
    </recommendedName>
</protein>
<sequence length="1325" mass="144879">MHPSSFRQQGLWFLDQLEGPSATYNAPSAVRLDGPLDREALDLALNDLVERHEALRTVFRAQDGQVYQEVLGGGAGTVRLAVVPTPEPDVPAALARLAAEPFDLAADLPIRAHLLRIDDDRHVLLLVIHHIVTDGASEVPLLQDLAAAYRARAGGRPPGWEPLPLQYADFAVWERDLLGHPDDPDSEAHRQLAFWKDQLAELPEEVGLPVDRPRPEAASYRGAHTTVHCPPELHRALIEASRETGTTPFMVVQAATAVLLTRTGAGEDIPLGSTVVGRPEEALEQLVGYFTNTVVLRTDTSGNPSFRTLLGRVREADLDAWSHEDLPFDRIVTALNPTRSAGRHPLFQVSLAMEEGNPVALDLPGLRAEFLPVSTGTAKFDLTFVFTRHRNTDGSPAGLDITVEYAADLFEETTAAAAAARLARLLAALTADPDARILDVEALAPDEREQLLTTWNAVALEPSAATLVDLFEAQAARRAGAIAVTAGEERLGYAELDARANRLARHLVAHGVGPEQLVAVVLERSVDLAVAILAVLKAGGAYLPIDPDYPAERIARLIEEGRPLLAVTNTVAARHLPGPQGLRRITLDHPETRSALDARDPAPLTDAERRARLRPEHPAYVIYTSGSTGRPKGVVIPHRNVVALLRATEDAFAFDDRDVWSWFHSYAFDVSVFEMWGALAHGGRLVTVPFDVSRSPRAFLDLLADEGVTVLSQTPSAFYPLIREDARRGRELALRTVVLAGEALDLGRLGDWYDRHPDDAVTLVNMYGITETTVHSTRLALDRATAAAAAGRSPVGRPLPGLRMFVLDERLRPAPIGVTGELYLAGPQVARGYLGRPGLTSERFVACPFGPDGERMYRSGDLARWTASGRLEYLGRADDQVKIRGFRIEPGEIQAVLTADPDAAQSAVVVREDTPGDRRLVAYAVPSRPDVTADRLRGSLQDRLPQYMVPEVILLDALPLTRNGKLDRRALPARAGAGDDPRTPRTRVEEELLRYFAEALGVPEVGIDDNFFNLGGHSLLAVRLLDRIKGIAGTGTATLSIRDLYRWPTVARLAEQFATRTRGNPMEPVLTMRSGEGAPLFCVHTPSGLSWVYSGLLRHIHEDRPVIGLQSPQYTDPGLRQPTVEEIADSHVARIREVQPQGPYHLLGWSFGGVVAHAIAVRLQALGEQVGTLAMMDSFPLPRSFRTGAVVDRRWVMSALLEDEGRELPEPESDEELVELLRRQDTVFGMLEHDQVATVVRTTFDNLRAFVAYETAGTFAGDVLYFRALGTEAELDPAEAWAPYVRGALVSHGVDAEHMGMNQREPIRVIGSLLDARLTRPNTEE</sequence>
<evidence type="ECO:0000259" key="2">
    <source>
        <dbReference type="PROSITE" id="PS50075"/>
    </source>
</evidence>
<dbReference type="SMART" id="SM00824">
    <property type="entry name" value="PKS_TE"/>
    <property type="match status" value="1"/>
</dbReference>
<dbReference type="EMBL" id="BAABIS010000001">
    <property type="protein sequence ID" value="GAA4834627.1"/>
    <property type="molecule type" value="Genomic_DNA"/>
</dbReference>
<dbReference type="SUPFAM" id="SSF56801">
    <property type="entry name" value="Acetyl-CoA synthetase-like"/>
    <property type="match status" value="1"/>
</dbReference>
<comment type="caution">
    <text evidence="3">The sequence shown here is derived from an EMBL/GenBank/DDBJ whole genome shotgun (WGS) entry which is preliminary data.</text>
</comment>
<organism evidence="3 4">
    <name type="scientific">Kitasatospora terrestris</name>
    <dbReference type="NCBI Taxonomy" id="258051"/>
    <lineage>
        <taxon>Bacteria</taxon>
        <taxon>Bacillati</taxon>
        <taxon>Actinomycetota</taxon>
        <taxon>Actinomycetes</taxon>
        <taxon>Kitasatosporales</taxon>
        <taxon>Streptomycetaceae</taxon>
        <taxon>Kitasatospora</taxon>
    </lineage>
</organism>
<dbReference type="Proteomes" id="UP001501752">
    <property type="component" value="Unassembled WGS sequence"/>
</dbReference>
<dbReference type="CDD" id="cd19540">
    <property type="entry name" value="LCL_NRPS-like"/>
    <property type="match status" value="1"/>
</dbReference>
<dbReference type="Gene3D" id="3.40.50.1820">
    <property type="entry name" value="alpha/beta hydrolase"/>
    <property type="match status" value="1"/>
</dbReference>
<dbReference type="Pfam" id="PF00501">
    <property type="entry name" value="AMP-binding"/>
    <property type="match status" value="1"/>
</dbReference>
<dbReference type="Gene3D" id="3.30.559.30">
    <property type="entry name" value="Nonribosomal peptide synthetase, condensation domain"/>
    <property type="match status" value="1"/>
</dbReference>
<dbReference type="InterPro" id="IPR000873">
    <property type="entry name" value="AMP-dep_synth/lig_dom"/>
</dbReference>
<dbReference type="InterPro" id="IPR001242">
    <property type="entry name" value="Condensation_dom"/>
</dbReference>
<keyword evidence="4" id="KW-1185">Reference proteome</keyword>
<name>A0ABP9DCJ0_9ACTN</name>
<dbReference type="SUPFAM" id="SSF53474">
    <property type="entry name" value="alpha/beta-Hydrolases"/>
    <property type="match status" value="1"/>
</dbReference>
<dbReference type="NCBIfam" id="TIGR01733">
    <property type="entry name" value="AA-adenyl-dom"/>
    <property type="match status" value="1"/>
</dbReference>
<dbReference type="Pfam" id="PF00668">
    <property type="entry name" value="Condensation"/>
    <property type="match status" value="1"/>
</dbReference>
<dbReference type="SUPFAM" id="SSF47336">
    <property type="entry name" value="ACP-like"/>
    <property type="match status" value="1"/>
</dbReference>
<feature type="domain" description="Carrier" evidence="2">
    <location>
        <begin position="983"/>
        <end position="1061"/>
    </location>
</feature>
<dbReference type="PANTHER" id="PTHR45527:SF14">
    <property type="entry name" value="PLIPASTATIN SYNTHASE SUBUNIT B"/>
    <property type="match status" value="1"/>
</dbReference>
<dbReference type="InterPro" id="IPR009081">
    <property type="entry name" value="PP-bd_ACP"/>
</dbReference>
<dbReference type="PROSITE" id="PS50075">
    <property type="entry name" value="CARRIER"/>
    <property type="match status" value="1"/>
</dbReference>
<dbReference type="InterPro" id="IPR023213">
    <property type="entry name" value="CAT-like_dom_sf"/>
</dbReference>
<dbReference type="InterPro" id="IPR020802">
    <property type="entry name" value="TesA-like"/>
</dbReference>
<dbReference type="Gene3D" id="3.30.559.10">
    <property type="entry name" value="Chloramphenicol acetyltransferase-like domain"/>
    <property type="match status" value="1"/>
</dbReference>
<proteinExistence type="predicted"/>
<dbReference type="SUPFAM" id="SSF52777">
    <property type="entry name" value="CoA-dependent acyltransferases"/>
    <property type="match status" value="2"/>
</dbReference>
<dbReference type="Pfam" id="PF00550">
    <property type="entry name" value="PP-binding"/>
    <property type="match status" value="1"/>
</dbReference>
<dbReference type="InterPro" id="IPR029058">
    <property type="entry name" value="AB_hydrolase_fold"/>
</dbReference>
<dbReference type="Pfam" id="PF00975">
    <property type="entry name" value="Thioesterase"/>
    <property type="match status" value="1"/>
</dbReference>
<dbReference type="InterPro" id="IPR010071">
    <property type="entry name" value="AA_adenyl_dom"/>
</dbReference>
<evidence type="ECO:0000256" key="1">
    <source>
        <dbReference type="ARBA" id="ARBA00001957"/>
    </source>
</evidence>
<comment type="cofactor">
    <cofactor evidence="1">
        <name>pantetheine 4'-phosphate</name>
        <dbReference type="ChEBI" id="CHEBI:47942"/>
    </cofactor>
</comment>
<dbReference type="InterPro" id="IPR001031">
    <property type="entry name" value="Thioesterase"/>
</dbReference>
<evidence type="ECO:0000313" key="3">
    <source>
        <dbReference type="EMBL" id="GAA4834627.1"/>
    </source>
</evidence>
<dbReference type="Gene3D" id="3.40.50.12780">
    <property type="entry name" value="N-terminal domain of ligase-like"/>
    <property type="match status" value="1"/>
</dbReference>
<dbReference type="InterPro" id="IPR045851">
    <property type="entry name" value="AMP-bd_C_sf"/>
</dbReference>